<reference evidence="2" key="1">
    <citation type="submission" date="2019-11" db="EMBL/GenBank/DDBJ databases">
        <title>The nuclear and mitochondrial genomes of Frieseomelitta varia - a highly eusocial stingless bee (Meliponini) with a permanently sterile worker caste.</title>
        <authorList>
            <person name="Freitas F.C.P."/>
            <person name="Lourenco A.P."/>
            <person name="Nunes F.M.F."/>
            <person name="Paschoal A.R."/>
            <person name="Abreu F.C.P."/>
            <person name="Barbin F.O."/>
            <person name="Bataglia L."/>
            <person name="Cardoso-Junior C.A.M."/>
            <person name="Cervoni M.S."/>
            <person name="Silva S.R."/>
            <person name="Dalarmi F."/>
            <person name="Del Lama M.A."/>
            <person name="Depintor T.S."/>
            <person name="Ferreira K.M."/>
            <person name="Goria P.S."/>
            <person name="Jaskot M.C."/>
            <person name="Lago D.C."/>
            <person name="Luna-Lucena D."/>
            <person name="Moda L.M."/>
            <person name="Nascimento L."/>
            <person name="Pedrino M."/>
            <person name="Rabico F.O."/>
            <person name="Sanches F.C."/>
            <person name="Santos D.E."/>
            <person name="Santos C.G."/>
            <person name="Vieira J."/>
            <person name="Lopes T.F."/>
            <person name="Barchuk A.R."/>
            <person name="Hartfelder K."/>
            <person name="Simoes Z.L.P."/>
            <person name="Bitondi M.M.G."/>
            <person name="Pinheiro D.G."/>
        </authorList>
    </citation>
    <scope>NUCLEOTIDE SEQUENCE</scope>
    <source>
        <strain evidence="2">USP_RPSP 00005682</strain>
        <tissue evidence="2">Whole individual</tissue>
    </source>
</reference>
<keyword evidence="3" id="KW-1185">Reference proteome</keyword>
<organism evidence="2 3">
    <name type="scientific">Frieseomelitta varia</name>
    <dbReference type="NCBI Taxonomy" id="561572"/>
    <lineage>
        <taxon>Eukaryota</taxon>
        <taxon>Metazoa</taxon>
        <taxon>Ecdysozoa</taxon>
        <taxon>Arthropoda</taxon>
        <taxon>Hexapoda</taxon>
        <taxon>Insecta</taxon>
        <taxon>Pterygota</taxon>
        <taxon>Neoptera</taxon>
        <taxon>Endopterygota</taxon>
        <taxon>Hymenoptera</taxon>
        <taxon>Apocrita</taxon>
        <taxon>Aculeata</taxon>
        <taxon>Apoidea</taxon>
        <taxon>Anthophila</taxon>
        <taxon>Apidae</taxon>
        <taxon>Frieseomelitta</taxon>
    </lineage>
</organism>
<evidence type="ECO:0000256" key="1">
    <source>
        <dbReference type="SAM" id="MobiDB-lite"/>
    </source>
</evidence>
<proteinExistence type="predicted"/>
<dbReference type="EMBL" id="WNWW01000246">
    <property type="protein sequence ID" value="KAF3427828.1"/>
    <property type="molecule type" value="Genomic_DNA"/>
</dbReference>
<protein>
    <submittedName>
        <fullName evidence="2">Uncharacterized protein</fullName>
    </submittedName>
</protein>
<feature type="compositionally biased region" description="Basic and acidic residues" evidence="1">
    <location>
        <begin position="29"/>
        <end position="54"/>
    </location>
</feature>
<gene>
    <name evidence="2" type="ORF">E2986_13022</name>
</gene>
<name>A0A833WCQ1_9HYME</name>
<accession>A0A833WCQ1</accession>
<feature type="region of interest" description="Disordered" evidence="1">
    <location>
        <begin position="24"/>
        <end position="61"/>
    </location>
</feature>
<dbReference type="AlphaFoldDB" id="A0A833WCQ1"/>
<evidence type="ECO:0000313" key="3">
    <source>
        <dbReference type="Proteomes" id="UP000655588"/>
    </source>
</evidence>
<comment type="caution">
    <text evidence="2">The sequence shown here is derived from an EMBL/GenBank/DDBJ whole genome shotgun (WGS) entry which is preliminary data.</text>
</comment>
<sequence length="84" mass="9870">MNRPVQRWSHACCRTRPCLQTFSRSGHSAIERPKRHSHEDGTASRREYQDHVETSQRSSVGSSFKFRSCVLLKFLLSMHRVHYP</sequence>
<evidence type="ECO:0000313" key="2">
    <source>
        <dbReference type="EMBL" id="KAF3427828.1"/>
    </source>
</evidence>
<dbReference type="Proteomes" id="UP000655588">
    <property type="component" value="Unassembled WGS sequence"/>
</dbReference>